<accession>A0A644Z513</accession>
<dbReference type="EMBL" id="VSSQ01006771">
    <property type="protein sequence ID" value="MPM33813.1"/>
    <property type="molecule type" value="Genomic_DNA"/>
</dbReference>
<dbReference type="AlphaFoldDB" id="A0A644Z513"/>
<organism evidence="1">
    <name type="scientific">bioreactor metagenome</name>
    <dbReference type="NCBI Taxonomy" id="1076179"/>
    <lineage>
        <taxon>unclassified sequences</taxon>
        <taxon>metagenomes</taxon>
        <taxon>ecological metagenomes</taxon>
    </lineage>
</organism>
<comment type="caution">
    <text evidence="1">The sequence shown here is derived from an EMBL/GenBank/DDBJ whole genome shotgun (WGS) entry which is preliminary data.</text>
</comment>
<sequence>MLQQHAEEPLDRPEQCPVDHHRLLAGAVGSGGLEVEQARLEEVQLDGRHLPGAPDRVLGLDRDLRAVERGAARVVHQLQPGGMGDLGERTGRLLPGRVVADGLLRVTGRQLQVEVIEAIVLEQVQDEGEQAGQLVLHLLAGAVDVRVVLGEAAGPGEAVHDTGLLVAVHRAELEQPQRQLAVGAPA</sequence>
<evidence type="ECO:0000313" key="1">
    <source>
        <dbReference type="EMBL" id="MPM33813.1"/>
    </source>
</evidence>
<name>A0A644Z513_9ZZZZ</name>
<protein>
    <submittedName>
        <fullName evidence="1">Uncharacterized protein</fullName>
    </submittedName>
</protein>
<gene>
    <name evidence="1" type="ORF">SDC9_80394</name>
</gene>
<proteinExistence type="predicted"/>
<reference evidence="1" key="1">
    <citation type="submission" date="2019-08" db="EMBL/GenBank/DDBJ databases">
        <authorList>
            <person name="Kucharzyk K."/>
            <person name="Murdoch R.W."/>
            <person name="Higgins S."/>
            <person name="Loffler F."/>
        </authorList>
    </citation>
    <scope>NUCLEOTIDE SEQUENCE</scope>
</reference>